<keyword evidence="1" id="KW-0732">Signal</keyword>
<feature type="signal peptide" evidence="1">
    <location>
        <begin position="1"/>
        <end position="20"/>
    </location>
</feature>
<feature type="chain" id="PRO_5045916432" evidence="1">
    <location>
        <begin position="21"/>
        <end position="110"/>
    </location>
</feature>
<evidence type="ECO:0000259" key="2">
    <source>
        <dbReference type="Pfam" id="PF03413"/>
    </source>
</evidence>
<comment type="caution">
    <text evidence="3">The sequence shown here is derived from an EMBL/GenBank/DDBJ whole genome shotgun (WGS) entry which is preliminary data.</text>
</comment>
<reference evidence="3" key="1">
    <citation type="thesis" date="2020" institute="Technische Universitat Dresden" country="Dresden, Germany">
        <title>The Agarolytic System of Microbulbifer elongatus PORT2, Isolated from Batu Karas, Pangandaran West Java Indonesia.</title>
        <authorList>
            <person name="Anggraeni S.R."/>
        </authorList>
    </citation>
    <scope>NUCLEOTIDE SEQUENCE</scope>
    <source>
        <strain evidence="3">PORT2</strain>
    </source>
</reference>
<organism evidence="3 4">
    <name type="scientific">Microbulbifer elongatus</name>
    <dbReference type="NCBI Taxonomy" id="86173"/>
    <lineage>
        <taxon>Bacteria</taxon>
        <taxon>Pseudomonadati</taxon>
        <taxon>Pseudomonadota</taxon>
        <taxon>Gammaproteobacteria</taxon>
        <taxon>Cellvibrionales</taxon>
        <taxon>Microbulbiferaceae</taxon>
        <taxon>Microbulbifer</taxon>
    </lineage>
</organism>
<dbReference type="Pfam" id="PF03413">
    <property type="entry name" value="PepSY"/>
    <property type="match status" value="1"/>
</dbReference>
<evidence type="ECO:0000313" key="4">
    <source>
        <dbReference type="Proteomes" id="UP001205566"/>
    </source>
</evidence>
<evidence type="ECO:0000256" key="1">
    <source>
        <dbReference type="SAM" id="SignalP"/>
    </source>
</evidence>
<feature type="domain" description="PepSY" evidence="2">
    <location>
        <begin position="54"/>
        <end position="108"/>
    </location>
</feature>
<sequence length="110" mass="11968">MKVALVCLWVAILVAAPVSASSRYQADAPAPRIASVHTLPMQPLASFRVQNKGISKNDAAAIVKRQFGGKILAISEVQRKGRAAYRVKGLSDQSQVYVVFVDKQSGRIFR</sequence>
<dbReference type="Proteomes" id="UP001205566">
    <property type="component" value="Unassembled WGS sequence"/>
</dbReference>
<evidence type="ECO:0000313" key="3">
    <source>
        <dbReference type="EMBL" id="MCQ3829444.1"/>
    </source>
</evidence>
<name>A0ABT1P2X4_9GAMM</name>
<accession>A0ABT1P2X4</accession>
<dbReference type="InterPro" id="IPR025711">
    <property type="entry name" value="PepSY"/>
</dbReference>
<proteinExistence type="predicted"/>
<protein>
    <submittedName>
        <fullName evidence="3">PepSY domain-containing protein</fullName>
    </submittedName>
</protein>
<dbReference type="EMBL" id="JACASI010000025">
    <property type="protein sequence ID" value="MCQ3829444.1"/>
    <property type="molecule type" value="Genomic_DNA"/>
</dbReference>
<dbReference type="RefSeq" id="WP_255874289.1">
    <property type="nucleotide sequence ID" value="NZ_JACASI010000025.1"/>
</dbReference>
<gene>
    <name evidence="3" type="ORF">HXX02_08290</name>
</gene>
<keyword evidence="4" id="KW-1185">Reference proteome</keyword>